<dbReference type="PANTHER" id="PTHR14949">
    <property type="entry name" value="EGF-LIKE-DOMAIN, MULTIPLE 7, 8"/>
    <property type="match status" value="1"/>
</dbReference>
<comment type="caution">
    <text evidence="9">The sequence shown here is derived from an EMBL/GenBank/DDBJ whole genome shotgun (WGS) entry which is preliminary data.</text>
</comment>
<dbReference type="Pfam" id="PF03146">
    <property type="entry name" value="NtA"/>
    <property type="match status" value="1"/>
</dbReference>
<evidence type="ECO:0000256" key="5">
    <source>
        <dbReference type="SAM" id="MobiDB-lite"/>
    </source>
</evidence>
<keyword evidence="10" id="KW-1185">Reference proteome</keyword>
<organism evidence="9 10">
    <name type="scientific">Owenia fusiformis</name>
    <name type="common">Polychaete worm</name>
    <dbReference type="NCBI Taxonomy" id="6347"/>
    <lineage>
        <taxon>Eukaryota</taxon>
        <taxon>Metazoa</taxon>
        <taxon>Spiralia</taxon>
        <taxon>Lophotrochozoa</taxon>
        <taxon>Annelida</taxon>
        <taxon>Polychaeta</taxon>
        <taxon>Sedentaria</taxon>
        <taxon>Canalipalpata</taxon>
        <taxon>Sabellida</taxon>
        <taxon>Oweniida</taxon>
        <taxon>Oweniidae</taxon>
        <taxon>Owenia</taxon>
    </lineage>
</organism>
<accession>A0A8S4N132</accession>
<feature type="transmembrane region" description="Helical" evidence="6">
    <location>
        <begin position="12"/>
        <end position="36"/>
    </location>
</feature>
<dbReference type="SMART" id="SM00181">
    <property type="entry name" value="EGF"/>
    <property type="match status" value="8"/>
</dbReference>
<dbReference type="Pfam" id="PF00090">
    <property type="entry name" value="TSP_1"/>
    <property type="match status" value="2"/>
</dbReference>
<dbReference type="InterPro" id="IPR000742">
    <property type="entry name" value="EGF"/>
</dbReference>
<dbReference type="PROSITE" id="PS50092">
    <property type="entry name" value="TSP1"/>
    <property type="match status" value="2"/>
</dbReference>
<dbReference type="PANTHER" id="PTHR14949:SF54">
    <property type="entry name" value="VWFD DOMAIN-CONTAINING PROTEIN"/>
    <property type="match status" value="1"/>
</dbReference>
<evidence type="ECO:0000256" key="2">
    <source>
        <dbReference type="ARBA" id="ARBA00022737"/>
    </source>
</evidence>
<feature type="region of interest" description="Disordered" evidence="5">
    <location>
        <begin position="407"/>
        <end position="436"/>
    </location>
</feature>
<feature type="disulfide bond" evidence="4">
    <location>
        <begin position="734"/>
        <end position="743"/>
    </location>
</feature>
<dbReference type="AlphaFoldDB" id="A0A8S4N132"/>
<feature type="disulfide bond" evidence="4">
    <location>
        <begin position="702"/>
        <end position="711"/>
    </location>
</feature>
<keyword evidence="4" id="KW-0245">EGF-like domain</keyword>
<evidence type="ECO:0000256" key="3">
    <source>
        <dbReference type="ARBA" id="ARBA00023157"/>
    </source>
</evidence>
<dbReference type="Gene3D" id="2.20.100.10">
    <property type="entry name" value="Thrombospondin type-1 (TSP1) repeat"/>
    <property type="match status" value="2"/>
</dbReference>
<feature type="domain" description="EGF-like" evidence="7">
    <location>
        <begin position="680"/>
        <end position="712"/>
    </location>
</feature>
<dbReference type="Proteomes" id="UP000749559">
    <property type="component" value="Unassembled WGS sequence"/>
</dbReference>
<dbReference type="Gene3D" id="2.60.120.200">
    <property type="match status" value="1"/>
</dbReference>
<evidence type="ECO:0008006" key="11">
    <source>
        <dbReference type="Google" id="ProtNLM"/>
    </source>
</evidence>
<evidence type="ECO:0000259" key="7">
    <source>
        <dbReference type="PROSITE" id="PS50026"/>
    </source>
</evidence>
<feature type="domain" description="EGF-like" evidence="7">
    <location>
        <begin position="616"/>
        <end position="648"/>
    </location>
</feature>
<feature type="disulfide bond" evidence="4">
    <location>
        <begin position="525"/>
        <end position="535"/>
    </location>
</feature>
<dbReference type="Pfam" id="PF13385">
    <property type="entry name" value="Laminin_G_3"/>
    <property type="match status" value="1"/>
</dbReference>
<feature type="disulfide bond" evidence="4">
    <location>
        <begin position="716"/>
        <end position="726"/>
    </location>
</feature>
<feature type="disulfide bond" evidence="4">
    <location>
        <begin position="543"/>
        <end position="552"/>
    </location>
</feature>
<dbReference type="InterPro" id="IPR050969">
    <property type="entry name" value="Dev_Signal_Modulators"/>
</dbReference>
<keyword evidence="2" id="KW-0677">Repeat</keyword>
<keyword evidence="1" id="KW-0732">Signal</keyword>
<dbReference type="GO" id="GO:0043113">
    <property type="term" value="P:receptor clustering"/>
    <property type="evidence" value="ECO:0007669"/>
    <property type="project" value="InterPro"/>
</dbReference>
<dbReference type="EMBL" id="CAIIXF020000001">
    <property type="protein sequence ID" value="CAH1774936.1"/>
    <property type="molecule type" value="Genomic_DNA"/>
</dbReference>
<keyword evidence="6" id="KW-0812">Transmembrane</keyword>
<dbReference type="GO" id="GO:0009986">
    <property type="term" value="C:cell surface"/>
    <property type="evidence" value="ECO:0007669"/>
    <property type="project" value="TreeGrafter"/>
</dbReference>
<comment type="caution">
    <text evidence="4">Lacks conserved residue(s) required for the propagation of feature annotation.</text>
</comment>
<keyword evidence="6" id="KW-1133">Transmembrane helix</keyword>
<evidence type="ECO:0000313" key="9">
    <source>
        <dbReference type="EMBL" id="CAH1774936.1"/>
    </source>
</evidence>
<reference evidence="9" key="1">
    <citation type="submission" date="2022-03" db="EMBL/GenBank/DDBJ databases">
        <authorList>
            <person name="Martin C."/>
        </authorList>
    </citation>
    <scope>NUCLEOTIDE SEQUENCE</scope>
</reference>
<feature type="compositionally biased region" description="Basic and acidic residues" evidence="5">
    <location>
        <begin position="415"/>
        <end position="426"/>
    </location>
</feature>
<feature type="domain" description="EGF-like" evidence="7">
    <location>
        <begin position="521"/>
        <end position="553"/>
    </location>
</feature>
<dbReference type="CDD" id="cd00054">
    <property type="entry name" value="EGF_CA"/>
    <property type="match status" value="1"/>
</dbReference>
<evidence type="ECO:0000313" key="10">
    <source>
        <dbReference type="Proteomes" id="UP000749559"/>
    </source>
</evidence>
<protein>
    <recommendedName>
        <fullName evidence="11">Wnt inhibitory factor 1</fullName>
    </recommendedName>
</protein>
<dbReference type="InterPro" id="IPR036383">
    <property type="entry name" value="TSP1_rpt_sf"/>
</dbReference>
<gene>
    <name evidence="9" type="ORF">OFUS_LOCUS2301</name>
</gene>
<dbReference type="GO" id="GO:0005102">
    <property type="term" value="F:signaling receptor binding"/>
    <property type="evidence" value="ECO:0007669"/>
    <property type="project" value="TreeGrafter"/>
</dbReference>
<evidence type="ECO:0000256" key="4">
    <source>
        <dbReference type="PROSITE-ProRule" id="PRU00076"/>
    </source>
</evidence>
<dbReference type="PROSITE" id="PS01186">
    <property type="entry name" value="EGF_2"/>
    <property type="match status" value="4"/>
</dbReference>
<proteinExistence type="predicted"/>
<dbReference type="PROSITE" id="PS51121">
    <property type="entry name" value="NTA"/>
    <property type="match status" value="1"/>
</dbReference>
<name>A0A8S4N132_OWEFU</name>
<dbReference type="PROSITE" id="PS50026">
    <property type="entry name" value="EGF_3"/>
    <property type="match status" value="4"/>
</dbReference>
<dbReference type="InterPro" id="IPR048287">
    <property type="entry name" value="TSPN-like_N"/>
</dbReference>
<dbReference type="GO" id="GO:0005886">
    <property type="term" value="C:plasma membrane"/>
    <property type="evidence" value="ECO:0007669"/>
    <property type="project" value="GOC"/>
</dbReference>
<dbReference type="Gene3D" id="2.10.25.10">
    <property type="entry name" value="Laminin"/>
    <property type="match status" value="6"/>
</dbReference>
<dbReference type="Gene3D" id="2.40.50.120">
    <property type="match status" value="1"/>
</dbReference>
<feature type="disulfide bond" evidence="4">
    <location>
        <begin position="684"/>
        <end position="694"/>
    </location>
</feature>
<dbReference type="SMART" id="SM00209">
    <property type="entry name" value="TSP1"/>
    <property type="match status" value="2"/>
</dbReference>
<dbReference type="InterPro" id="IPR000884">
    <property type="entry name" value="TSP1_rpt"/>
</dbReference>
<feature type="disulfide bond" evidence="4">
    <location>
        <begin position="620"/>
        <end position="630"/>
    </location>
</feature>
<dbReference type="Pfam" id="PF25024">
    <property type="entry name" value="EGF_TEN"/>
    <property type="match status" value="1"/>
</dbReference>
<keyword evidence="3 4" id="KW-1015">Disulfide bond</keyword>
<keyword evidence="6" id="KW-0472">Membrane</keyword>
<feature type="disulfide bond" evidence="4">
    <location>
        <begin position="638"/>
        <end position="647"/>
    </location>
</feature>
<sequence length="803" mass="88687">MWETSVALRKCFISYGIVFSILFKITSGCILLLNGWEPLSVQDKALLADIVVTGSVRNAYKNIRTSADTYSIEFQIANVLKGKKMLETIKIDPKLPNVYNISNFGDRIMCYADVNPGDNHILFLTTFGGRLSAKYDDIFGAAGAYNLQNEEYVLETLGWKGWSSWSRCSTTCHKGYQTRKRKCMREKPCEGQGSESRECNGFPCKGAIDLLSALSLSSLPSGVTVPEERPSAYRLEANAKINLPTSKLFPEFFPPDFSVIITAKPEKNNAGYVFTVSDLMGRVNIGIEVGNNPIFYYSDKNNMPATRSPKFSVNLSDGQWHQFAFSVRGQSVTLYLDCILQRTKQLERSSIPNIGVKTVTGVGSAFGDKIKKHFVGEIEQLTIIGDPDAARLQCNNEQSDNVIRLAPSNNIDPVDNDRVPNEEGRGGKRRRRNRKRKFRWSSWSPCSVTCGRGEKSRTAFCLDNAVTVDECLGPKRKKVQIRRCKMSSCPNKCSPECLHGGKCNKRGKCKCTLGYSGVQCQTVACRVRCQNGGYCNEPNICTCLPGYTGEKCETPVCENECMNGGRCIAPNKCSCPHGTLPPLCKAACTSPCYNGGSCHGNNICKCLPGYSGNQCQTAVCEQGCVNGGSCIAPNTCSCPHGYTGSDCSQPLCYPECQNGGTCLYPYFCLCRQGAYGAYCQKYTCTPMCLNGGRCVGPNQCQCPPGYTGHYCQTAFCSGGCQNGGVCIAPNTCACRDGFQGDMCERRKCRYQVCRQSYNRAFRRLQREVFSAPCGPWKRNTCTKTKLVYKTIYRIAFRPVYRCV</sequence>
<evidence type="ECO:0000259" key="8">
    <source>
        <dbReference type="PROSITE" id="PS51121"/>
    </source>
</evidence>
<feature type="compositionally biased region" description="Basic residues" evidence="5">
    <location>
        <begin position="427"/>
        <end position="436"/>
    </location>
</feature>
<dbReference type="PROSITE" id="PS00022">
    <property type="entry name" value="EGF_1"/>
    <property type="match status" value="4"/>
</dbReference>
<dbReference type="OrthoDB" id="382013at2759"/>
<evidence type="ECO:0000256" key="1">
    <source>
        <dbReference type="ARBA" id="ARBA00022729"/>
    </source>
</evidence>
<dbReference type="GO" id="GO:0005576">
    <property type="term" value="C:extracellular region"/>
    <property type="evidence" value="ECO:0007669"/>
    <property type="project" value="TreeGrafter"/>
</dbReference>
<dbReference type="SUPFAM" id="SSF50242">
    <property type="entry name" value="TIMP-like"/>
    <property type="match status" value="1"/>
</dbReference>
<dbReference type="SUPFAM" id="SSF49899">
    <property type="entry name" value="Concanavalin A-like lectins/glucanases"/>
    <property type="match status" value="1"/>
</dbReference>
<dbReference type="InterPro" id="IPR008993">
    <property type="entry name" value="TIMP-like_OB-fold"/>
</dbReference>
<dbReference type="InterPro" id="IPR004850">
    <property type="entry name" value="NtA_dom"/>
</dbReference>
<dbReference type="SMART" id="SM00210">
    <property type="entry name" value="TSPN"/>
    <property type="match status" value="1"/>
</dbReference>
<feature type="domain" description="NtA" evidence="8">
    <location>
        <begin position="29"/>
        <end position="166"/>
    </location>
</feature>
<dbReference type="GO" id="GO:0043236">
    <property type="term" value="F:laminin binding"/>
    <property type="evidence" value="ECO:0007669"/>
    <property type="project" value="InterPro"/>
</dbReference>
<feature type="domain" description="EGF-like" evidence="7">
    <location>
        <begin position="713"/>
        <end position="744"/>
    </location>
</feature>
<evidence type="ECO:0000256" key="6">
    <source>
        <dbReference type="SAM" id="Phobius"/>
    </source>
</evidence>
<dbReference type="InterPro" id="IPR013320">
    <property type="entry name" value="ConA-like_dom_sf"/>
</dbReference>
<dbReference type="SUPFAM" id="SSF82895">
    <property type="entry name" value="TSP-1 type 1 repeat"/>
    <property type="match status" value="2"/>
</dbReference>